<feature type="compositionally biased region" description="Basic and acidic residues" evidence="2">
    <location>
        <begin position="107"/>
        <end position="116"/>
    </location>
</feature>
<gene>
    <name evidence="4" type="primary">Dana\GF27256</name>
    <name evidence="4" type="ORF">GF27256</name>
</gene>
<dbReference type="AlphaFoldDB" id="A0A0P8YEQ5"/>
<organism evidence="4 5">
    <name type="scientific">Drosophila ananassae</name>
    <name type="common">Fruit fly</name>
    <dbReference type="NCBI Taxonomy" id="7217"/>
    <lineage>
        <taxon>Eukaryota</taxon>
        <taxon>Metazoa</taxon>
        <taxon>Ecdysozoa</taxon>
        <taxon>Arthropoda</taxon>
        <taxon>Hexapoda</taxon>
        <taxon>Insecta</taxon>
        <taxon>Pterygota</taxon>
        <taxon>Neoptera</taxon>
        <taxon>Endopterygota</taxon>
        <taxon>Diptera</taxon>
        <taxon>Brachycera</taxon>
        <taxon>Muscomorpha</taxon>
        <taxon>Ephydroidea</taxon>
        <taxon>Drosophilidae</taxon>
        <taxon>Drosophila</taxon>
        <taxon>Sophophora</taxon>
    </lineage>
</organism>
<sequence>MTRCKDSETDPSDSLHREGTVETDFLVDPNDSDYRFLISLLPFISTLPKFLKNRFQHEALGLVLDLHAQYPQQVQEKVEELAQKLGKDQQPNQQEGQDLGQEQQDPFEEHPQEKLPEQLPIPAKNDKQCLKHDPDFLDNDDDLVSVPYALLQLSQDPKVVPQKSYPIQESSTEEFISELKEEPST</sequence>
<dbReference type="InterPro" id="IPR004210">
    <property type="entry name" value="BESS_motif"/>
</dbReference>
<feature type="region of interest" description="Disordered" evidence="2">
    <location>
        <begin position="157"/>
        <end position="185"/>
    </location>
</feature>
<dbReference type="InParanoid" id="A0A0P8YEQ5"/>
<evidence type="ECO:0000259" key="3">
    <source>
        <dbReference type="PROSITE" id="PS51031"/>
    </source>
</evidence>
<accession>A0A0P8YEQ5</accession>
<dbReference type="eggNOG" id="ENOG502T1I6">
    <property type="taxonomic scope" value="Eukaryota"/>
</dbReference>
<feature type="compositionally biased region" description="Low complexity" evidence="2">
    <location>
        <begin position="93"/>
        <end position="104"/>
    </location>
</feature>
<comment type="subcellular location">
    <subcellularLocation>
        <location evidence="1">Nucleus</location>
    </subcellularLocation>
</comment>
<feature type="compositionally biased region" description="Basic and acidic residues" evidence="2">
    <location>
        <begin position="124"/>
        <end position="134"/>
    </location>
</feature>
<dbReference type="Proteomes" id="UP000007801">
    <property type="component" value="Unassembled WGS sequence"/>
</dbReference>
<feature type="region of interest" description="Disordered" evidence="2">
    <location>
        <begin position="82"/>
        <end position="134"/>
    </location>
</feature>
<evidence type="ECO:0000256" key="2">
    <source>
        <dbReference type="SAM" id="MobiDB-lite"/>
    </source>
</evidence>
<dbReference type="GO" id="GO:0005634">
    <property type="term" value="C:nucleus"/>
    <property type="evidence" value="ECO:0007669"/>
    <property type="project" value="UniProtKB-SubCell"/>
</dbReference>
<dbReference type="OrthoDB" id="5984255at2759"/>
<protein>
    <recommendedName>
        <fullName evidence="3">BESS domain-containing protein</fullName>
    </recommendedName>
</protein>
<evidence type="ECO:0000313" key="4">
    <source>
        <dbReference type="EMBL" id="KPU77400.1"/>
    </source>
</evidence>
<evidence type="ECO:0000313" key="5">
    <source>
        <dbReference type="Proteomes" id="UP000007801"/>
    </source>
</evidence>
<keyword evidence="5" id="KW-1185">Reference proteome</keyword>
<dbReference type="PROSITE" id="PS51031">
    <property type="entry name" value="BESS"/>
    <property type="match status" value="1"/>
</dbReference>
<keyword evidence="1" id="KW-0539">Nucleus</keyword>
<dbReference type="EMBL" id="CH902630">
    <property type="protein sequence ID" value="KPU77400.1"/>
    <property type="molecule type" value="Genomic_DNA"/>
</dbReference>
<evidence type="ECO:0000256" key="1">
    <source>
        <dbReference type="PROSITE-ProRule" id="PRU00371"/>
    </source>
</evidence>
<name>A0A0P8YEQ5_DROAN</name>
<reference evidence="4 5" key="1">
    <citation type="journal article" date="2007" name="Nature">
        <title>Evolution of genes and genomes on the Drosophila phylogeny.</title>
        <authorList>
            <consortium name="Drosophila 12 Genomes Consortium"/>
            <person name="Clark A.G."/>
            <person name="Eisen M.B."/>
            <person name="Smith D.R."/>
            <person name="Bergman C.M."/>
            <person name="Oliver B."/>
            <person name="Markow T.A."/>
            <person name="Kaufman T.C."/>
            <person name="Kellis M."/>
            <person name="Gelbart W."/>
            <person name="Iyer V.N."/>
            <person name="Pollard D.A."/>
            <person name="Sackton T.B."/>
            <person name="Larracuente A.M."/>
            <person name="Singh N.D."/>
            <person name="Abad J.P."/>
            <person name="Abt D.N."/>
            <person name="Adryan B."/>
            <person name="Aguade M."/>
            <person name="Akashi H."/>
            <person name="Anderson W.W."/>
            <person name="Aquadro C.F."/>
            <person name="Ardell D.H."/>
            <person name="Arguello R."/>
            <person name="Artieri C.G."/>
            <person name="Barbash D.A."/>
            <person name="Barker D."/>
            <person name="Barsanti P."/>
            <person name="Batterham P."/>
            <person name="Batzoglou S."/>
            <person name="Begun D."/>
            <person name="Bhutkar A."/>
            <person name="Blanco E."/>
            <person name="Bosak S.A."/>
            <person name="Bradley R.K."/>
            <person name="Brand A.D."/>
            <person name="Brent M.R."/>
            <person name="Brooks A.N."/>
            <person name="Brown R.H."/>
            <person name="Butlin R.K."/>
            <person name="Caggese C."/>
            <person name="Calvi B.R."/>
            <person name="Bernardo de Carvalho A."/>
            <person name="Caspi A."/>
            <person name="Castrezana S."/>
            <person name="Celniker S.E."/>
            <person name="Chang J.L."/>
            <person name="Chapple C."/>
            <person name="Chatterji S."/>
            <person name="Chinwalla A."/>
            <person name="Civetta A."/>
            <person name="Clifton S.W."/>
            <person name="Comeron J.M."/>
            <person name="Costello J.C."/>
            <person name="Coyne J.A."/>
            <person name="Daub J."/>
            <person name="David R.G."/>
            <person name="Delcher A.L."/>
            <person name="Delehaunty K."/>
            <person name="Do C.B."/>
            <person name="Ebling H."/>
            <person name="Edwards K."/>
            <person name="Eickbush T."/>
            <person name="Evans J.D."/>
            <person name="Filipski A."/>
            <person name="Findeiss S."/>
            <person name="Freyhult E."/>
            <person name="Fulton L."/>
            <person name="Fulton R."/>
            <person name="Garcia A.C."/>
            <person name="Gardiner A."/>
            <person name="Garfield D.A."/>
            <person name="Garvin B.E."/>
            <person name="Gibson G."/>
            <person name="Gilbert D."/>
            <person name="Gnerre S."/>
            <person name="Godfrey J."/>
            <person name="Good R."/>
            <person name="Gotea V."/>
            <person name="Gravely B."/>
            <person name="Greenberg A.J."/>
            <person name="Griffiths-Jones S."/>
            <person name="Gross S."/>
            <person name="Guigo R."/>
            <person name="Gustafson E.A."/>
            <person name="Haerty W."/>
            <person name="Hahn M.W."/>
            <person name="Halligan D.L."/>
            <person name="Halpern A.L."/>
            <person name="Halter G.M."/>
            <person name="Han M.V."/>
            <person name="Heger A."/>
            <person name="Hillier L."/>
            <person name="Hinrichs A.S."/>
            <person name="Holmes I."/>
            <person name="Hoskins R.A."/>
            <person name="Hubisz M.J."/>
            <person name="Hultmark D."/>
            <person name="Huntley M.A."/>
            <person name="Jaffe D.B."/>
            <person name="Jagadeeshan S."/>
            <person name="Jeck W.R."/>
            <person name="Johnson J."/>
            <person name="Jones C.D."/>
            <person name="Jordan W.C."/>
            <person name="Karpen G.H."/>
            <person name="Kataoka E."/>
            <person name="Keightley P.D."/>
            <person name="Kheradpour P."/>
            <person name="Kirkness E.F."/>
            <person name="Koerich L.B."/>
            <person name="Kristiansen K."/>
            <person name="Kudrna D."/>
            <person name="Kulathinal R.J."/>
            <person name="Kumar S."/>
            <person name="Kwok R."/>
            <person name="Lander E."/>
            <person name="Langley C.H."/>
            <person name="Lapoint R."/>
            <person name="Lazzaro B.P."/>
            <person name="Lee S.J."/>
            <person name="Levesque L."/>
            <person name="Li R."/>
            <person name="Lin C.F."/>
            <person name="Lin M.F."/>
            <person name="Lindblad-Toh K."/>
            <person name="Llopart A."/>
            <person name="Long M."/>
            <person name="Low L."/>
            <person name="Lozovsky E."/>
            <person name="Lu J."/>
            <person name="Luo M."/>
            <person name="Machado C.A."/>
            <person name="Makalowski W."/>
            <person name="Marzo M."/>
            <person name="Matsuda M."/>
            <person name="Matzkin L."/>
            <person name="McAllister B."/>
            <person name="McBride C.S."/>
            <person name="McKernan B."/>
            <person name="McKernan K."/>
            <person name="Mendez-Lago M."/>
            <person name="Minx P."/>
            <person name="Mollenhauer M.U."/>
            <person name="Montooth K."/>
            <person name="Mount S.M."/>
            <person name="Mu X."/>
            <person name="Myers E."/>
            <person name="Negre B."/>
            <person name="Newfeld S."/>
            <person name="Nielsen R."/>
            <person name="Noor M.A."/>
            <person name="O'Grady P."/>
            <person name="Pachter L."/>
            <person name="Papaceit M."/>
            <person name="Parisi M.J."/>
            <person name="Parisi M."/>
            <person name="Parts L."/>
            <person name="Pedersen J.S."/>
            <person name="Pesole G."/>
            <person name="Phillippy A.M."/>
            <person name="Ponting C.P."/>
            <person name="Pop M."/>
            <person name="Porcelli D."/>
            <person name="Powell J.R."/>
            <person name="Prohaska S."/>
            <person name="Pruitt K."/>
            <person name="Puig M."/>
            <person name="Quesneville H."/>
            <person name="Ram K.R."/>
            <person name="Rand D."/>
            <person name="Rasmussen M.D."/>
            <person name="Reed L.K."/>
            <person name="Reenan R."/>
            <person name="Reily A."/>
            <person name="Remington K.A."/>
            <person name="Rieger T.T."/>
            <person name="Ritchie M.G."/>
            <person name="Robin C."/>
            <person name="Rogers Y.H."/>
            <person name="Rohde C."/>
            <person name="Rozas J."/>
            <person name="Rubenfield M.J."/>
            <person name="Ruiz A."/>
            <person name="Russo S."/>
            <person name="Salzberg S.L."/>
            <person name="Sanchez-Gracia A."/>
            <person name="Saranga D.J."/>
            <person name="Sato H."/>
            <person name="Schaeffer S.W."/>
            <person name="Schatz M.C."/>
            <person name="Schlenke T."/>
            <person name="Schwartz R."/>
            <person name="Segarra C."/>
            <person name="Singh R.S."/>
            <person name="Sirot L."/>
            <person name="Sirota M."/>
            <person name="Sisneros N.B."/>
            <person name="Smith C.D."/>
            <person name="Smith T.F."/>
            <person name="Spieth J."/>
            <person name="Stage D.E."/>
            <person name="Stark A."/>
            <person name="Stephan W."/>
            <person name="Strausberg R.L."/>
            <person name="Strempel S."/>
            <person name="Sturgill D."/>
            <person name="Sutton G."/>
            <person name="Sutton G.G."/>
            <person name="Tao W."/>
            <person name="Teichmann S."/>
            <person name="Tobari Y.N."/>
            <person name="Tomimura Y."/>
            <person name="Tsolas J.M."/>
            <person name="Valente V.L."/>
            <person name="Venter E."/>
            <person name="Venter J.C."/>
            <person name="Vicario S."/>
            <person name="Vieira F.G."/>
            <person name="Vilella A.J."/>
            <person name="Villasante A."/>
            <person name="Walenz B."/>
            <person name="Wang J."/>
            <person name="Wasserman M."/>
            <person name="Watts T."/>
            <person name="Wilson D."/>
            <person name="Wilson R.K."/>
            <person name="Wing R.A."/>
            <person name="Wolfner M.F."/>
            <person name="Wong A."/>
            <person name="Wong G.K."/>
            <person name="Wu C.I."/>
            <person name="Wu G."/>
            <person name="Yamamoto D."/>
            <person name="Yang H.P."/>
            <person name="Yang S.P."/>
            <person name="Yorke J.A."/>
            <person name="Yoshida K."/>
            <person name="Zdobnov E."/>
            <person name="Zhang P."/>
            <person name="Zhang Y."/>
            <person name="Zimin A.V."/>
            <person name="Baldwin J."/>
            <person name="Abdouelleil A."/>
            <person name="Abdulkadir J."/>
            <person name="Abebe A."/>
            <person name="Abera B."/>
            <person name="Abreu J."/>
            <person name="Acer S.C."/>
            <person name="Aftuck L."/>
            <person name="Alexander A."/>
            <person name="An P."/>
            <person name="Anderson E."/>
            <person name="Anderson S."/>
            <person name="Arachi H."/>
            <person name="Azer M."/>
            <person name="Bachantsang P."/>
            <person name="Barry A."/>
            <person name="Bayul T."/>
            <person name="Berlin A."/>
            <person name="Bessette D."/>
            <person name="Bloom T."/>
            <person name="Blye J."/>
            <person name="Boguslavskiy L."/>
            <person name="Bonnet C."/>
            <person name="Boukhgalter B."/>
            <person name="Bourzgui I."/>
            <person name="Brown A."/>
            <person name="Cahill P."/>
            <person name="Channer S."/>
            <person name="Cheshatsang Y."/>
            <person name="Chuda L."/>
            <person name="Citroen M."/>
            <person name="Collymore A."/>
            <person name="Cooke P."/>
            <person name="Costello M."/>
            <person name="D'Aco K."/>
            <person name="Daza R."/>
            <person name="De Haan G."/>
            <person name="DeGray S."/>
            <person name="DeMaso C."/>
            <person name="Dhargay N."/>
            <person name="Dooley K."/>
            <person name="Dooley E."/>
            <person name="Doricent M."/>
            <person name="Dorje P."/>
            <person name="Dorjee K."/>
            <person name="Dupes A."/>
            <person name="Elong R."/>
            <person name="Falk J."/>
            <person name="Farina A."/>
            <person name="Faro S."/>
            <person name="Ferguson D."/>
            <person name="Fisher S."/>
            <person name="Foley C.D."/>
            <person name="Franke A."/>
            <person name="Friedrich D."/>
            <person name="Gadbois L."/>
            <person name="Gearin G."/>
            <person name="Gearin C.R."/>
            <person name="Giannoukos G."/>
            <person name="Goode T."/>
            <person name="Graham J."/>
            <person name="Grandbois E."/>
            <person name="Grewal S."/>
            <person name="Gyaltsen K."/>
            <person name="Hafez N."/>
            <person name="Hagos B."/>
            <person name="Hall J."/>
            <person name="Henson C."/>
            <person name="Hollinger A."/>
            <person name="Honan T."/>
            <person name="Huard M.D."/>
            <person name="Hughes L."/>
            <person name="Hurhula B."/>
            <person name="Husby M.E."/>
            <person name="Kamat A."/>
            <person name="Kanga B."/>
            <person name="Kashin S."/>
            <person name="Khazanovich D."/>
            <person name="Kisner P."/>
            <person name="Lance K."/>
            <person name="Lara M."/>
            <person name="Lee W."/>
            <person name="Lennon N."/>
            <person name="Letendre F."/>
            <person name="LeVine R."/>
            <person name="Lipovsky A."/>
            <person name="Liu X."/>
            <person name="Liu J."/>
            <person name="Liu S."/>
            <person name="Lokyitsang T."/>
            <person name="Lokyitsang Y."/>
            <person name="Lubonja R."/>
            <person name="Lui A."/>
            <person name="MacDonald P."/>
            <person name="Magnisalis V."/>
            <person name="Maru K."/>
            <person name="Matthews C."/>
            <person name="McCusker W."/>
            <person name="McDonough S."/>
            <person name="Mehta T."/>
            <person name="Meldrim J."/>
            <person name="Meneus L."/>
            <person name="Mihai O."/>
            <person name="Mihalev A."/>
            <person name="Mihova T."/>
            <person name="Mittelman R."/>
            <person name="Mlenga V."/>
            <person name="Montmayeur A."/>
            <person name="Mulrain L."/>
            <person name="Navidi A."/>
            <person name="Naylor J."/>
            <person name="Negash T."/>
            <person name="Nguyen T."/>
            <person name="Nguyen N."/>
            <person name="Nicol R."/>
            <person name="Norbu C."/>
            <person name="Norbu N."/>
            <person name="Novod N."/>
            <person name="O'Neill B."/>
            <person name="Osman S."/>
            <person name="Markiewicz E."/>
            <person name="Oyono O.L."/>
            <person name="Patti C."/>
            <person name="Phunkhang P."/>
            <person name="Pierre F."/>
            <person name="Priest M."/>
            <person name="Raghuraman S."/>
            <person name="Rege F."/>
            <person name="Reyes R."/>
            <person name="Rise C."/>
            <person name="Rogov P."/>
            <person name="Ross K."/>
            <person name="Ryan E."/>
            <person name="Settipalli S."/>
            <person name="Shea T."/>
            <person name="Sherpa N."/>
            <person name="Shi L."/>
            <person name="Shih D."/>
            <person name="Sparrow T."/>
            <person name="Spaulding J."/>
            <person name="Stalker J."/>
            <person name="Stange-Thomann N."/>
            <person name="Stavropoulos S."/>
            <person name="Stone C."/>
            <person name="Strader C."/>
            <person name="Tesfaye S."/>
            <person name="Thomson T."/>
            <person name="Thoulutsang Y."/>
            <person name="Thoulutsang D."/>
            <person name="Topham K."/>
            <person name="Topping I."/>
            <person name="Tsamla T."/>
            <person name="Vassiliev H."/>
            <person name="Vo A."/>
            <person name="Wangchuk T."/>
            <person name="Wangdi T."/>
            <person name="Weiand M."/>
            <person name="Wilkinson J."/>
            <person name="Wilson A."/>
            <person name="Yadav S."/>
            <person name="Young G."/>
            <person name="Yu Q."/>
            <person name="Zembek L."/>
            <person name="Zhong D."/>
            <person name="Zimmer A."/>
            <person name="Zwirko Z."/>
            <person name="Jaffe D.B."/>
            <person name="Alvarez P."/>
            <person name="Brockman W."/>
            <person name="Butler J."/>
            <person name="Chin C."/>
            <person name="Gnerre S."/>
            <person name="Grabherr M."/>
            <person name="Kleber M."/>
            <person name="Mauceli E."/>
            <person name="MacCallum I."/>
        </authorList>
    </citation>
    <scope>NUCLEOTIDE SEQUENCE [LARGE SCALE GENOMIC DNA]</scope>
    <source>
        <strain evidence="5">Tucson 14024-0371.13</strain>
    </source>
</reference>
<feature type="domain" description="BESS" evidence="3">
    <location>
        <begin position="30"/>
        <end position="69"/>
    </location>
</feature>
<proteinExistence type="predicted"/>
<dbReference type="GO" id="GO:0003677">
    <property type="term" value="F:DNA binding"/>
    <property type="evidence" value="ECO:0007669"/>
    <property type="project" value="InterPro"/>
</dbReference>